<protein>
    <submittedName>
        <fullName evidence="2">Uncharacterized protein</fullName>
    </submittedName>
</protein>
<gene>
    <name evidence="2" type="ORF">METZ01_LOCUS32015</name>
</gene>
<reference evidence="2" key="1">
    <citation type="submission" date="2018-05" db="EMBL/GenBank/DDBJ databases">
        <authorList>
            <person name="Lanie J.A."/>
            <person name="Ng W.-L."/>
            <person name="Kazmierczak K.M."/>
            <person name="Andrzejewski T.M."/>
            <person name="Davidsen T.M."/>
            <person name="Wayne K.J."/>
            <person name="Tettelin H."/>
            <person name="Glass J.I."/>
            <person name="Rusch D."/>
            <person name="Podicherti R."/>
            <person name="Tsui H.-C.T."/>
            <person name="Winkler M.E."/>
        </authorList>
    </citation>
    <scope>NUCLEOTIDE SEQUENCE</scope>
</reference>
<dbReference type="AlphaFoldDB" id="A0A381QIL4"/>
<accession>A0A381QIL4</accession>
<feature type="compositionally biased region" description="Polar residues" evidence="1">
    <location>
        <begin position="37"/>
        <end position="48"/>
    </location>
</feature>
<organism evidence="2">
    <name type="scientific">marine metagenome</name>
    <dbReference type="NCBI Taxonomy" id="408172"/>
    <lineage>
        <taxon>unclassified sequences</taxon>
        <taxon>metagenomes</taxon>
        <taxon>ecological metagenomes</taxon>
    </lineage>
</organism>
<sequence length="73" mass="7998">MDRETGQTGGDYAEEKDEGDIPGDTGVIPIHRDHSINKGTSSSLSNHVYPSPPIIMFQTPEIFRQNSKLSIIA</sequence>
<evidence type="ECO:0000256" key="1">
    <source>
        <dbReference type="SAM" id="MobiDB-lite"/>
    </source>
</evidence>
<feature type="region of interest" description="Disordered" evidence="1">
    <location>
        <begin position="1"/>
        <end position="51"/>
    </location>
</feature>
<feature type="compositionally biased region" description="Acidic residues" evidence="1">
    <location>
        <begin position="12"/>
        <end position="21"/>
    </location>
</feature>
<name>A0A381QIL4_9ZZZZ</name>
<dbReference type="EMBL" id="UINC01001375">
    <property type="protein sequence ID" value="SUZ79161.1"/>
    <property type="molecule type" value="Genomic_DNA"/>
</dbReference>
<evidence type="ECO:0000313" key="2">
    <source>
        <dbReference type="EMBL" id="SUZ79161.1"/>
    </source>
</evidence>
<proteinExistence type="predicted"/>